<evidence type="ECO:0000313" key="2">
    <source>
        <dbReference type="Proteomes" id="UP001148629"/>
    </source>
</evidence>
<dbReference type="EMBL" id="JANRMS010000360">
    <property type="protein sequence ID" value="KAJ3541296.1"/>
    <property type="molecule type" value="Genomic_DNA"/>
</dbReference>
<keyword evidence="2" id="KW-1185">Reference proteome</keyword>
<dbReference type="Proteomes" id="UP001148629">
    <property type="component" value="Unassembled WGS sequence"/>
</dbReference>
<reference evidence="1" key="1">
    <citation type="submission" date="2022-08" db="EMBL/GenBank/DDBJ databases">
        <title>Genome Sequence of Fusarium decemcellulare.</title>
        <authorList>
            <person name="Buettner E."/>
        </authorList>
    </citation>
    <scope>NUCLEOTIDE SEQUENCE</scope>
    <source>
        <strain evidence="1">Babe19</strain>
    </source>
</reference>
<gene>
    <name evidence="1" type="ORF">NM208_g4679</name>
</gene>
<accession>A0ACC1SK06</accession>
<sequence length="370" mass="41949">MSTDARFIQADTDGRFRRPASKFRGVIPSDEHPAVKDRYVLYVNYGCPWAHRANIVRSLKRLEDLIQLVEVDDIDPGPEKGWFFSGKFGPRQDPVTGAKFLRELYLRTDPDFTGRVTVPVLWDKKTNSIVNNESAEIIRMFYTAFDDLLPLALRESEKGPAGLFPEHLRDEIVSMNSWVNDTVNNGVYKCGFATTQEAYDENIYPLFASLDRLEKHLENGAYGGPYLFGNHVTEADIRLFPTLVRFDVGYYMLFKVNLKMVRHDYPHLHTWLRKLYWDTTADVEPSFGAFIQEALVKTLCVADPSTVYGTPFVPINPIPFYSVAAVTSQLDANVLQRNLVIDIARSASMDTDPLAAPNPHAPVAHHHPRG</sequence>
<proteinExistence type="predicted"/>
<comment type="caution">
    <text evidence="1">The sequence shown here is derived from an EMBL/GenBank/DDBJ whole genome shotgun (WGS) entry which is preliminary data.</text>
</comment>
<protein>
    <submittedName>
        <fullName evidence="1">Uncharacterized protein</fullName>
    </submittedName>
</protein>
<evidence type="ECO:0000313" key="1">
    <source>
        <dbReference type="EMBL" id="KAJ3541296.1"/>
    </source>
</evidence>
<organism evidence="1 2">
    <name type="scientific">Fusarium decemcellulare</name>
    <dbReference type="NCBI Taxonomy" id="57161"/>
    <lineage>
        <taxon>Eukaryota</taxon>
        <taxon>Fungi</taxon>
        <taxon>Dikarya</taxon>
        <taxon>Ascomycota</taxon>
        <taxon>Pezizomycotina</taxon>
        <taxon>Sordariomycetes</taxon>
        <taxon>Hypocreomycetidae</taxon>
        <taxon>Hypocreales</taxon>
        <taxon>Nectriaceae</taxon>
        <taxon>Fusarium</taxon>
        <taxon>Fusarium decemcellulare species complex</taxon>
    </lineage>
</organism>
<name>A0ACC1SK06_9HYPO</name>